<name>A0A401QVY4_STRNR</name>
<organism evidence="2 3">
    <name type="scientific">Streptomyces noursei</name>
    <name type="common">Streptomyces albulus</name>
    <dbReference type="NCBI Taxonomy" id="1971"/>
    <lineage>
        <taxon>Bacteria</taxon>
        <taxon>Bacillati</taxon>
        <taxon>Actinomycetota</taxon>
        <taxon>Actinomycetes</taxon>
        <taxon>Kitasatosporales</taxon>
        <taxon>Streptomycetaceae</taxon>
        <taxon>Streptomyces</taxon>
    </lineage>
</organism>
<reference evidence="2 3" key="1">
    <citation type="journal article" date="2019" name="Microbiol. Resour. Announc.">
        <title>Draft Genome Sequence of the Most Traditional epsilon-Poly-l-Lysine Producer, Streptomyces albulus NBRC14147.</title>
        <authorList>
            <person name="Yamanaka K."/>
            <person name="Hamano Y."/>
        </authorList>
    </citation>
    <scope>NUCLEOTIDE SEQUENCE [LARGE SCALE GENOMIC DNA]</scope>
    <source>
        <strain evidence="2 3">NBRC 14147</strain>
    </source>
</reference>
<proteinExistence type="predicted"/>
<comment type="caution">
    <text evidence="2">The sequence shown here is derived from an EMBL/GenBank/DDBJ whole genome shotgun (WGS) entry which is preliminary data.</text>
</comment>
<accession>A0A401QVY4</accession>
<protein>
    <recommendedName>
        <fullName evidence="4">Thymidylate kinase</fullName>
    </recommendedName>
</protein>
<evidence type="ECO:0000313" key="2">
    <source>
        <dbReference type="EMBL" id="GCB89483.1"/>
    </source>
</evidence>
<evidence type="ECO:0008006" key="4">
    <source>
        <dbReference type="Google" id="ProtNLM"/>
    </source>
</evidence>
<dbReference type="Proteomes" id="UP000288351">
    <property type="component" value="Unassembled WGS sequence"/>
</dbReference>
<dbReference type="Gene3D" id="3.40.50.300">
    <property type="entry name" value="P-loop containing nucleotide triphosphate hydrolases"/>
    <property type="match status" value="1"/>
</dbReference>
<evidence type="ECO:0000256" key="1">
    <source>
        <dbReference type="SAM" id="MobiDB-lite"/>
    </source>
</evidence>
<dbReference type="SUPFAM" id="SSF52540">
    <property type="entry name" value="P-loop containing nucleoside triphosphate hydrolases"/>
    <property type="match status" value="1"/>
</dbReference>
<dbReference type="InterPro" id="IPR027417">
    <property type="entry name" value="P-loop_NTPase"/>
</dbReference>
<sequence length="231" mass="25606">MTGDTTSLTAPGRTETGAPRSAPPFVVLLGTDYAGKSSALTELAERAPSWHMVSLDDAFLAPGHSLIGRLRRNLVADVLPDLHDGYSLDFMVTLLQTATVHLRDSIERSPHGAPVLVDSYYYKILAKCRLAGVGSHPLFDWWRSFPQPRQVVFLEVSTATAWERSGQGAEANPLEYYGERPDRASFETYQSDLREALLDEVRHLPVTVVEEPDDVSRTVQLLGEVMGRDIR</sequence>
<dbReference type="AlphaFoldDB" id="A0A401QVY4"/>
<gene>
    <name evidence="2" type="ORF">SALB_02158</name>
</gene>
<dbReference type="EMBL" id="BHXC01000006">
    <property type="protein sequence ID" value="GCB89483.1"/>
    <property type="molecule type" value="Genomic_DNA"/>
</dbReference>
<evidence type="ECO:0000313" key="3">
    <source>
        <dbReference type="Proteomes" id="UP000288351"/>
    </source>
</evidence>
<feature type="region of interest" description="Disordered" evidence="1">
    <location>
        <begin position="1"/>
        <end position="23"/>
    </location>
</feature>
<dbReference type="RefSeq" id="WP_016579036.1">
    <property type="nucleotide sequence ID" value="NZ_BHXC01000006.1"/>
</dbReference>